<keyword evidence="1" id="KW-0812">Transmembrane</keyword>
<evidence type="ECO:0000259" key="2">
    <source>
        <dbReference type="Pfam" id="PF12113"/>
    </source>
</evidence>
<keyword evidence="1" id="KW-1133">Transmembrane helix</keyword>
<dbReference type="SUPFAM" id="SSF140990">
    <property type="entry name" value="FtsH protease domain-like"/>
    <property type="match status" value="1"/>
</dbReference>
<evidence type="ECO:0000313" key="3">
    <source>
        <dbReference type="EMBL" id="MDO8052907.1"/>
    </source>
</evidence>
<name>A0ABT9D007_9MOLU</name>
<dbReference type="RefSeq" id="WP_304513470.1">
    <property type="nucleotide sequence ID" value="NZ_JAOSIS010000044.1"/>
</dbReference>
<dbReference type="Gene3D" id="1.20.58.760">
    <property type="entry name" value="Peptidase M41"/>
    <property type="match status" value="1"/>
</dbReference>
<accession>A0ABT9D007</accession>
<gene>
    <name evidence="3" type="ORF">OC710_02660</name>
</gene>
<protein>
    <submittedName>
        <fullName evidence="3">SVM family protein</fullName>
    </submittedName>
</protein>
<reference evidence="3 4" key="1">
    <citation type="journal article" date="2023" name="Int. J. Syst. Evol. Microbiol.">
        <title>The observation of taxonomic boundaries for the 16SrII and 16SrXXV phytoplasmas using genome-based delimitation.</title>
        <authorList>
            <person name="Rodrigues Jardim B."/>
            <person name="Tran-Nguyen L.T.T."/>
            <person name="Gambley C."/>
            <person name="Al-Sadi A.M."/>
            <person name="Al-Subhi A.M."/>
            <person name="Foissac X."/>
            <person name="Salar P."/>
            <person name="Cai H."/>
            <person name="Yang J.Y."/>
            <person name="Davis R."/>
            <person name="Jones L."/>
            <person name="Rodoni B."/>
            <person name="Constable F.E."/>
        </authorList>
    </citation>
    <scope>NUCLEOTIDE SEQUENCE [LARGE SCALE GENOMIC DNA]</scope>
    <source>
        <strain evidence="3">BAWM-TWN</strain>
    </source>
</reference>
<dbReference type="Pfam" id="PF12113">
    <property type="entry name" value="SVM_signal"/>
    <property type="match status" value="1"/>
</dbReference>
<dbReference type="InterPro" id="IPR037219">
    <property type="entry name" value="Peptidase_M41-like"/>
</dbReference>
<feature type="transmembrane region" description="Helical" evidence="1">
    <location>
        <begin position="6"/>
        <end position="25"/>
    </location>
</feature>
<evidence type="ECO:0000256" key="1">
    <source>
        <dbReference type="SAM" id="Phobius"/>
    </source>
</evidence>
<evidence type="ECO:0000313" key="4">
    <source>
        <dbReference type="Proteomes" id="UP001170667"/>
    </source>
</evidence>
<dbReference type="Proteomes" id="UP001170667">
    <property type="component" value="Unassembled WGS sequence"/>
</dbReference>
<keyword evidence="1" id="KW-0472">Membrane</keyword>
<sequence>MFKLNKQLSLFNIILFIFLGFLFVVNNYKVMAMKNDKNKSFSEVKDEEILFSNDSEVNIDKIYALHEVGHAIVAYELGQRHSLIDIARINLDKQQENLIAGTTTFQADDDHFSLLDQLAFYFGGIEAEKTTNEPLEQIKYRFQHDEKEIKIILKKIIQNKLFLDLYSNANSIEEQKNILKNIAQKMAEEVIIKYRNYLCIIAEELLQKKECQVLNLKKS</sequence>
<dbReference type="EMBL" id="JAOSIS010000044">
    <property type="protein sequence ID" value="MDO8052907.1"/>
    <property type="molecule type" value="Genomic_DNA"/>
</dbReference>
<comment type="caution">
    <text evidence="3">The sequence shown here is derived from an EMBL/GenBank/DDBJ whole genome shotgun (WGS) entry which is preliminary data.</text>
</comment>
<keyword evidence="4" id="KW-1185">Reference proteome</keyword>
<organism evidence="3 4">
    <name type="scientific">'Vigna radiata' phytoplasma</name>
    <dbReference type="NCBI Taxonomy" id="1177238"/>
    <lineage>
        <taxon>Bacteria</taxon>
        <taxon>Bacillati</taxon>
        <taxon>Mycoplasmatota</taxon>
        <taxon>Mollicutes</taxon>
        <taxon>Acholeplasmatales</taxon>
        <taxon>Acholeplasmataceae</taxon>
        <taxon>Candidatus Phytoplasma</taxon>
        <taxon>16SrIX (Pigeon pea witches'-broom group)</taxon>
    </lineage>
</organism>
<proteinExistence type="predicted"/>
<feature type="domain" description="Sequence-variable mosaic (SVM) signal sequence" evidence="2">
    <location>
        <begin position="1"/>
        <end position="33"/>
    </location>
</feature>
<dbReference type="InterPro" id="IPR021970">
    <property type="entry name" value="SVM_signal"/>
</dbReference>